<dbReference type="Proteomes" id="UP001148662">
    <property type="component" value="Unassembled WGS sequence"/>
</dbReference>
<reference evidence="1" key="1">
    <citation type="submission" date="2022-07" db="EMBL/GenBank/DDBJ databases">
        <title>Genome Sequence of Phlebia brevispora.</title>
        <authorList>
            <person name="Buettner E."/>
        </authorList>
    </citation>
    <scope>NUCLEOTIDE SEQUENCE</scope>
    <source>
        <strain evidence="1">MPL23</strain>
    </source>
</reference>
<dbReference type="EMBL" id="JANHOG010001027">
    <property type="protein sequence ID" value="KAJ3546338.1"/>
    <property type="molecule type" value="Genomic_DNA"/>
</dbReference>
<evidence type="ECO:0000313" key="2">
    <source>
        <dbReference type="Proteomes" id="UP001148662"/>
    </source>
</evidence>
<name>A0ACC1SU37_9APHY</name>
<evidence type="ECO:0000313" key="1">
    <source>
        <dbReference type="EMBL" id="KAJ3546338.1"/>
    </source>
</evidence>
<sequence>MSSDDDALELDSVFLEPPRPPSPEATIATYCRVPPPWALSTDYDVWSEIEVRLVGSHPLWGHYLWNASRAFASYLDAHPELYRDRAVMELGAGGGLPGLVTAKNGAKSVFLTDYPDDPLIKNLEHNVQRNIPEKTSSNVHVMGYIWGQSLDPIFQVQETTTNERQFDLIIMSDLIFNHSQHEALLKTSDLALKPSTADQVHKPCILVFYSHHRPHLAHRDMEFFSKARDRGWLCEEILTEKFPPMFPEDPGDEEVRSTVHGWRLTRAGQT</sequence>
<proteinExistence type="predicted"/>
<organism evidence="1 2">
    <name type="scientific">Phlebia brevispora</name>
    <dbReference type="NCBI Taxonomy" id="194682"/>
    <lineage>
        <taxon>Eukaryota</taxon>
        <taxon>Fungi</taxon>
        <taxon>Dikarya</taxon>
        <taxon>Basidiomycota</taxon>
        <taxon>Agaricomycotina</taxon>
        <taxon>Agaricomycetes</taxon>
        <taxon>Polyporales</taxon>
        <taxon>Meruliaceae</taxon>
        <taxon>Phlebia</taxon>
    </lineage>
</organism>
<keyword evidence="2" id="KW-1185">Reference proteome</keyword>
<protein>
    <submittedName>
        <fullName evidence="1">Uncharacterized protein</fullName>
    </submittedName>
</protein>
<accession>A0ACC1SU37</accession>
<gene>
    <name evidence="1" type="ORF">NM688_g5526</name>
</gene>
<comment type="caution">
    <text evidence="1">The sequence shown here is derived from an EMBL/GenBank/DDBJ whole genome shotgun (WGS) entry which is preliminary data.</text>
</comment>